<accession>A0A6N2LHS8</accession>
<dbReference type="EMBL" id="CAADRP010001542">
    <property type="protein sequence ID" value="VFU40382.1"/>
    <property type="molecule type" value="Genomic_DNA"/>
</dbReference>
<organism evidence="1">
    <name type="scientific">Salix viminalis</name>
    <name type="common">Common osier</name>
    <name type="synonym">Basket willow</name>
    <dbReference type="NCBI Taxonomy" id="40686"/>
    <lineage>
        <taxon>Eukaryota</taxon>
        <taxon>Viridiplantae</taxon>
        <taxon>Streptophyta</taxon>
        <taxon>Embryophyta</taxon>
        <taxon>Tracheophyta</taxon>
        <taxon>Spermatophyta</taxon>
        <taxon>Magnoliopsida</taxon>
        <taxon>eudicotyledons</taxon>
        <taxon>Gunneridae</taxon>
        <taxon>Pentapetalae</taxon>
        <taxon>rosids</taxon>
        <taxon>fabids</taxon>
        <taxon>Malpighiales</taxon>
        <taxon>Salicaceae</taxon>
        <taxon>Saliceae</taxon>
        <taxon>Salix</taxon>
    </lineage>
</organism>
<dbReference type="AlphaFoldDB" id="A0A6N2LHS8"/>
<sequence length="60" mass="6841">MSISNIETLKWLMSKLPGHKLYSLGLLKCQLVCKLYSESPTMKSYAIKASKSKCFECHSR</sequence>
<evidence type="ECO:0000313" key="1">
    <source>
        <dbReference type="EMBL" id="VFU40382.1"/>
    </source>
</evidence>
<name>A0A6N2LHS8_SALVM</name>
<protein>
    <submittedName>
        <fullName evidence="1">Uncharacterized protein</fullName>
    </submittedName>
</protein>
<gene>
    <name evidence="1" type="ORF">SVIM_LOCUS230926</name>
</gene>
<reference evidence="1" key="1">
    <citation type="submission" date="2019-03" db="EMBL/GenBank/DDBJ databases">
        <authorList>
            <person name="Mank J."/>
            <person name="Almeida P."/>
        </authorList>
    </citation>
    <scope>NUCLEOTIDE SEQUENCE</scope>
    <source>
        <strain evidence="1">78183</strain>
    </source>
</reference>
<proteinExistence type="predicted"/>